<gene>
    <name evidence="2" type="ORF">NCTC12221_00179</name>
</gene>
<dbReference type="Gene3D" id="3.40.30.10">
    <property type="entry name" value="Glutaredoxin"/>
    <property type="match status" value="1"/>
</dbReference>
<dbReference type="PROSITE" id="PS51352">
    <property type="entry name" value="THIOREDOXIN_2"/>
    <property type="match status" value="1"/>
</dbReference>
<dbReference type="InterPro" id="IPR036249">
    <property type="entry name" value="Thioredoxin-like_sf"/>
</dbReference>
<reference evidence="2 3" key="1">
    <citation type="submission" date="2018-06" db="EMBL/GenBank/DDBJ databases">
        <authorList>
            <consortium name="Pathogen Informatics"/>
            <person name="Doyle S."/>
        </authorList>
    </citation>
    <scope>NUCLEOTIDE SEQUENCE [LARGE SCALE GENOMIC DNA]</scope>
    <source>
        <strain evidence="2 3">NCTC12221</strain>
    </source>
</reference>
<dbReference type="Proteomes" id="UP000255335">
    <property type="component" value="Unassembled WGS sequence"/>
</dbReference>
<feature type="domain" description="Thioredoxin" evidence="1">
    <location>
        <begin position="29"/>
        <end position="178"/>
    </location>
</feature>
<proteinExistence type="predicted"/>
<dbReference type="Pfam" id="PF13098">
    <property type="entry name" value="Thioredoxin_2"/>
    <property type="match status" value="1"/>
</dbReference>
<evidence type="ECO:0000313" key="2">
    <source>
        <dbReference type="EMBL" id="STP08766.1"/>
    </source>
</evidence>
<sequence length="197" mass="22509">MKKTRFSILCGFICVFTLLGCNDDNEVKISQGNNAAAIDHAESLDKQSYAGLEDVFLDTKNIYTQKDKVTLLIFGKNNCIYCDKIKDDIKANSEIKSLLKSHFIPYYVNVSYTKIHNLNFIDSKKELSTTALMESYVKSPMRPTPTLIFLNPKGEVIFELPGYMKPDSILKILQYMQSKQWQDKDQTQVASEINKIL</sequence>
<dbReference type="AlphaFoldDB" id="A0A377JLX9"/>
<dbReference type="SUPFAM" id="SSF52833">
    <property type="entry name" value="Thioredoxin-like"/>
    <property type="match status" value="1"/>
</dbReference>
<dbReference type="EMBL" id="UGHZ01000001">
    <property type="protein sequence ID" value="STP08766.1"/>
    <property type="molecule type" value="Genomic_DNA"/>
</dbReference>
<dbReference type="RefSeq" id="WP_115025600.1">
    <property type="nucleotide sequence ID" value="NZ_UGHZ01000001.1"/>
</dbReference>
<organism evidence="2 3">
    <name type="scientific">Helicobacter cinaedi</name>
    <dbReference type="NCBI Taxonomy" id="213"/>
    <lineage>
        <taxon>Bacteria</taxon>
        <taxon>Pseudomonadati</taxon>
        <taxon>Campylobacterota</taxon>
        <taxon>Epsilonproteobacteria</taxon>
        <taxon>Campylobacterales</taxon>
        <taxon>Helicobacteraceae</taxon>
        <taxon>Helicobacter</taxon>
    </lineage>
</organism>
<dbReference type="CDD" id="cd02951">
    <property type="entry name" value="SoxW"/>
    <property type="match status" value="1"/>
</dbReference>
<dbReference type="PROSITE" id="PS51257">
    <property type="entry name" value="PROKAR_LIPOPROTEIN"/>
    <property type="match status" value="1"/>
</dbReference>
<accession>A0A377JLX9</accession>
<dbReference type="InterPro" id="IPR012336">
    <property type="entry name" value="Thioredoxin-like_fold"/>
</dbReference>
<evidence type="ECO:0000259" key="1">
    <source>
        <dbReference type="PROSITE" id="PS51352"/>
    </source>
</evidence>
<name>A0A377JLX9_9HELI</name>
<dbReference type="InterPro" id="IPR013766">
    <property type="entry name" value="Thioredoxin_domain"/>
</dbReference>
<evidence type="ECO:0000313" key="3">
    <source>
        <dbReference type="Proteomes" id="UP000255335"/>
    </source>
</evidence>
<protein>
    <submittedName>
        <fullName evidence="2">Thiol:disulfide interchange protein DsbC</fullName>
    </submittedName>
</protein>
<dbReference type="InterPro" id="IPR041737">
    <property type="entry name" value="SoxW"/>
</dbReference>